<protein>
    <submittedName>
        <fullName evidence="1">Uncharacterized protein</fullName>
    </submittedName>
</protein>
<accession>A0ABM8XYZ6</accession>
<name>A0ABM8XYZ6_9BURK</name>
<organism evidence="1 2">
    <name type="scientific">Cupriavidus pampae</name>
    <dbReference type="NCBI Taxonomy" id="659251"/>
    <lineage>
        <taxon>Bacteria</taxon>
        <taxon>Pseudomonadati</taxon>
        <taxon>Pseudomonadota</taxon>
        <taxon>Betaproteobacteria</taxon>
        <taxon>Burkholderiales</taxon>
        <taxon>Burkholderiaceae</taxon>
        <taxon>Cupriavidus</taxon>
    </lineage>
</organism>
<dbReference type="EMBL" id="CAJZAG010000015">
    <property type="protein sequence ID" value="CAG9185663.1"/>
    <property type="molecule type" value="Genomic_DNA"/>
</dbReference>
<keyword evidence="2" id="KW-1185">Reference proteome</keyword>
<evidence type="ECO:0000313" key="2">
    <source>
        <dbReference type="Proteomes" id="UP000706525"/>
    </source>
</evidence>
<reference evidence="1 2" key="1">
    <citation type="submission" date="2021-08" db="EMBL/GenBank/DDBJ databases">
        <authorList>
            <person name="Peeters C."/>
        </authorList>
    </citation>
    <scope>NUCLEOTIDE SEQUENCE [LARGE SCALE GENOMIC DNA]</scope>
    <source>
        <strain evidence="1 2">LMG 32289</strain>
    </source>
</reference>
<gene>
    <name evidence="1" type="ORF">LMG32289_06034</name>
</gene>
<dbReference type="RefSeq" id="WP_223995004.1">
    <property type="nucleotide sequence ID" value="NZ_CAJZAG010000015.1"/>
</dbReference>
<evidence type="ECO:0000313" key="1">
    <source>
        <dbReference type="EMBL" id="CAG9185663.1"/>
    </source>
</evidence>
<proteinExistence type="predicted"/>
<sequence length="96" mass="10922">MNIRLVRNRDRALFLPAHRRLLDCPLDLQQWLGQPEYEALTELADDTPMVGIYPPTVLAELRHFGFCALDLHGIVRTFSAIETSVTAAHLVVPEER</sequence>
<dbReference type="Proteomes" id="UP000706525">
    <property type="component" value="Unassembled WGS sequence"/>
</dbReference>
<comment type="caution">
    <text evidence="1">The sequence shown here is derived from an EMBL/GenBank/DDBJ whole genome shotgun (WGS) entry which is preliminary data.</text>
</comment>